<dbReference type="AlphaFoldDB" id="A0A8T1WM56"/>
<comment type="caution">
    <text evidence="3">The sequence shown here is derived from an EMBL/GenBank/DDBJ whole genome shotgun (WGS) entry which is preliminary data.</text>
</comment>
<evidence type="ECO:0000256" key="1">
    <source>
        <dbReference type="SAM" id="Coils"/>
    </source>
</evidence>
<dbReference type="Proteomes" id="UP000694044">
    <property type="component" value="Unassembled WGS sequence"/>
</dbReference>
<evidence type="ECO:0000313" key="3">
    <source>
        <dbReference type="EMBL" id="KAG7393498.1"/>
    </source>
</evidence>
<evidence type="ECO:0000313" key="4">
    <source>
        <dbReference type="Proteomes" id="UP000694044"/>
    </source>
</evidence>
<feature type="compositionally biased region" description="Basic and acidic residues" evidence="2">
    <location>
        <begin position="151"/>
        <end position="160"/>
    </location>
</feature>
<sequence length="208" mass="23314">MASATELCAENERLAREIQALLSTNTTLEKEMLTLSTELDELESLGNKKVRTLEQEIETADEELASLRSQCQSMTEIIKNVDAENEVEVEEEPVPLPVSRKLSSAFNHTMQRARGMSMPRQRRSSTVEMVAHGLTKAASYMIPPTAQPSPDEPRRVRMSKDSPPILSYAKGTTDSSKSLLFAAHSHYGNFRRHSGPYRKNREPPVMVL</sequence>
<protein>
    <submittedName>
        <fullName evidence="3">Uncharacterized protein</fullName>
    </submittedName>
</protein>
<reference evidence="3" key="1">
    <citation type="submission" date="2021-02" db="EMBL/GenBank/DDBJ databases">
        <authorList>
            <person name="Palmer J.M."/>
        </authorList>
    </citation>
    <scope>NUCLEOTIDE SEQUENCE</scope>
    <source>
        <strain evidence="3">SCRP734</strain>
    </source>
</reference>
<accession>A0A8T1WM56</accession>
<name>A0A8T1WM56_9STRA</name>
<proteinExistence type="predicted"/>
<keyword evidence="1" id="KW-0175">Coiled coil</keyword>
<feature type="coiled-coil region" evidence="1">
    <location>
        <begin position="4"/>
        <end position="84"/>
    </location>
</feature>
<organism evidence="3 4">
    <name type="scientific">Phytophthora pseudosyringae</name>
    <dbReference type="NCBI Taxonomy" id="221518"/>
    <lineage>
        <taxon>Eukaryota</taxon>
        <taxon>Sar</taxon>
        <taxon>Stramenopiles</taxon>
        <taxon>Oomycota</taxon>
        <taxon>Peronosporomycetes</taxon>
        <taxon>Peronosporales</taxon>
        <taxon>Peronosporaceae</taxon>
        <taxon>Phytophthora</taxon>
    </lineage>
</organism>
<keyword evidence="4" id="KW-1185">Reference proteome</keyword>
<dbReference type="OrthoDB" id="110255at2759"/>
<gene>
    <name evidence="3" type="ORF">PHYPSEUDO_007335</name>
</gene>
<feature type="region of interest" description="Disordered" evidence="2">
    <location>
        <begin position="141"/>
        <end position="166"/>
    </location>
</feature>
<dbReference type="EMBL" id="JAGDFM010000003">
    <property type="protein sequence ID" value="KAG7393498.1"/>
    <property type="molecule type" value="Genomic_DNA"/>
</dbReference>
<evidence type="ECO:0000256" key="2">
    <source>
        <dbReference type="SAM" id="MobiDB-lite"/>
    </source>
</evidence>